<dbReference type="InParanoid" id="C8XJ15"/>
<proteinExistence type="predicted"/>
<gene>
    <name evidence="2" type="ordered locus">Namu_0169</name>
</gene>
<dbReference type="OrthoDB" id="188354at2"/>
<dbReference type="EMBL" id="CP001737">
    <property type="protein sequence ID" value="ACV76602.1"/>
    <property type="molecule type" value="Genomic_DNA"/>
</dbReference>
<dbReference type="eggNOG" id="ENOG502Z9YN">
    <property type="taxonomic scope" value="Bacteria"/>
</dbReference>
<dbReference type="AlphaFoldDB" id="C8XJ15"/>
<accession>C8XJ15</accession>
<feature type="region of interest" description="Disordered" evidence="1">
    <location>
        <begin position="353"/>
        <end position="378"/>
    </location>
</feature>
<dbReference type="Pfam" id="PF09661">
    <property type="entry name" value="DUF2398"/>
    <property type="match status" value="1"/>
</dbReference>
<keyword evidence="3" id="KW-1185">Reference proteome</keyword>
<evidence type="ECO:0008006" key="4">
    <source>
        <dbReference type="Google" id="ProtNLM"/>
    </source>
</evidence>
<dbReference type="Proteomes" id="UP000002218">
    <property type="component" value="Chromosome"/>
</dbReference>
<feature type="compositionally biased region" description="Acidic residues" evidence="1">
    <location>
        <begin position="354"/>
        <end position="373"/>
    </location>
</feature>
<evidence type="ECO:0000313" key="3">
    <source>
        <dbReference type="Proteomes" id="UP000002218"/>
    </source>
</evidence>
<dbReference type="KEGG" id="nml:Namu_0169"/>
<dbReference type="InterPro" id="IPR013494">
    <property type="entry name" value="CHP02678"/>
</dbReference>
<reference evidence="2 3" key="2">
    <citation type="journal article" date="2010" name="Stand. Genomic Sci.">
        <title>Complete genome sequence of Nakamurella multipartita type strain (Y-104).</title>
        <authorList>
            <person name="Tice H."/>
            <person name="Mayilraj S."/>
            <person name="Sims D."/>
            <person name="Lapidus A."/>
            <person name="Nolan M."/>
            <person name="Lucas S."/>
            <person name="Glavina Del Rio T."/>
            <person name="Copeland A."/>
            <person name="Cheng J.F."/>
            <person name="Meincke L."/>
            <person name="Bruce D."/>
            <person name="Goodwin L."/>
            <person name="Pitluck S."/>
            <person name="Ivanova N."/>
            <person name="Mavromatis K."/>
            <person name="Ovchinnikova G."/>
            <person name="Pati A."/>
            <person name="Chen A."/>
            <person name="Palaniappan K."/>
            <person name="Land M."/>
            <person name="Hauser L."/>
            <person name="Chang Y.J."/>
            <person name="Jeffries C.D."/>
            <person name="Detter J.C."/>
            <person name="Brettin T."/>
            <person name="Rohde M."/>
            <person name="Goker M."/>
            <person name="Bristow J."/>
            <person name="Eisen J.A."/>
            <person name="Markowitz V."/>
            <person name="Hugenholtz P."/>
            <person name="Kyrpides N.C."/>
            <person name="Klenk H.P."/>
            <person name="Chen F."/>
        </authorList>
    </citation>
    <scope>NUCLEOTIDE SEQUENCE [LARGE SCALE GENOMIC DNA]</scope>
    <source>
        <strain evidence="3">ATCC 700099 / DSM 44233 / CIP 104796 / JCM 9543 / NBRC 105858 / Y-104</strain>
    </source>
</reference>
<dbReference type="HOGENOM" id="CLU_049155_0_0_11"/>
<protein>
    <recommendedName>
        <fullName evidence="4">TIGR02678 family protein</fullName>
    </recommendedName>
</protein>
<organism evidence="2 3">
    <name type="scientific">Nakamurella multipartita (strain ATCC 700099 / DSM 44233 / CIP 104796 / JCM 9543 / NBRC 105858 / Y-104)</name>
    <name type="common">Microsphaera multipartita</name>
    <dbReference type="NCBI Taxonomy" id="479431"/>
    <lineage>
        <taxon>Bacteria</taxon>
        <taxon>Bacillati</taxon>
        <taxon>Actinomycetota</taxon>
        <taxon>Actinomycetes</taxon>
        <taxon>Nakamurellales</taxon>
        <taxon>Nakamurellaceae</taxon>
        <taxon>Nakamurella</taxon>
    </lineage>
</organism>
<dbReference type="NCBIfam" id="TIGR02678">
    <property type="entry name" value="TIGR02678 family protein"/>
    <property type="match status" value="1"/>
</dbReference>
<reference evidence="3" key="1">
    <citation type="submission" date="2009-09" db="EMBL/GenBank/DDBJ databases">
        <title>The complete genome of Nakamurella multipartita DSM 44233.</title>
        <authorList>
            <consortium name="US DOE Joint Genome Institute (JGI-PGF)"/>
            <person name="Lucas S."/>
            <person name="Copeland A."/>
            <person name="Lapidus A."/>
            <person name="Glavina del Rio T."/>
            <person name="Dalin E."/>
            <person name="Tice H."/>
            <person name="Bruce D."/>
            <person name="Goodwin L."/>
            <person name="Pitluck S."/>
            <person name="Kyrpides N."/>
            <person name="Mavromatis K."/>
            <person name="Ivanova N."/>
            <person name="Ovchinnikova G."/>
            <person name="Sims D."/>
            <person name="Meincke L."/>
            <person name="Brettin T."/>
            <person name="Detter J.C."/>
            <person name="Han C."/>
            <person name="Larimer F."/>
            <person name="Land M."/>
            <person name="Hauser L."/>
            <person name="Markowitz V."/>
            <person name="Cheng J.-F."/>
            <person name="Hugenholtz P."/>
            <person name="Woyke T."/>
            <person name="Wu D."/>
            <person name="Klenk H.-P."/>
            <person name="Eisen J.A."/>
        </authorList>
    </citation>
    <scope>NUCLEOTIDE SEQUENCE [LARGE SCALE GENOMIC DNA]</scope>
    <source>
        <strain evidence="3">ATCC 700099 / DSM 44233 / CIP 104796 / JCM 9543 / NBRC 105858 / Y-104</strain>
    </source>
</reference>
<sequence>MNSPLDQPSGAAVTLLERAAYQRAARVLLTWPLITASYPNAEALPLVRRWAVPLRTELADLFGYRLELTSTTARLSRVRDAFDASQPALAGAQLDRPFDRRRYAYLCLALAVLGRAGTQIALSELAERVAAEAERIDGLELSLDRHPDRSGFVDAAGWLEARGAIRLADGSARRWVDDPSVGEALYDIDRDVLRALYRPSPVLQHIGTARALLHRPQGVSRDTRRRESAQRVRRALVEQPVVYYADLDAADRGMLRAPGPTAEVAEMTGLSIERRSEGVALLDVSGMFSDRRFPGSGTRAQMALLLANRIADRVVDPDQAPLTELTADTARSERWVNSLDAALPRANLVAQLAEDGDDREPDGVESDDNDDENDHAAPTAYPFLEDGWLRAAVGDLIGTYGTALSAAFVADPDRLLQTALELLAELEMVIRVPGGVLARPLLARYRNAVVTVRPTDRPAGLFDLED</sequence>
<evidence type="ECO:0000313" key="2">
    <source>
        <dbReference type="EMBL" id="ACV76602.1"/>
    </source>
</evidence>
<dbReference type="RefSeq" id="WP_012814077.1">
    <property type="nucleotide sequence ID" value="NC_013235.1"/>
</dbReference>
<evidence type="ECO:0000256" key="1">
    <source>
        <dbReference type="SAM" id="MobiDB-lite"/>
    </source>
</evidence>
<name>C8XJ15_NAKMY</name>
<dbReference type="STRING" id="479431.Namu_0169"/>